<dbReference type="Gene3D" id="2.160.20.80">
    <property type="entry name" value="E3 ubiquitin-protein ligase SopA"/>
    <property type="match status" value="1"/>
</dbReference>
<keyword evidence="2" id="KW-1185">Reference proteome</keyword>
<evidence type="ECO:0008006" key="3">
    <source>
        <dbReference type="Google" id="ProtNLM"/>
    </source>
</evidence>
<dbReference type="EMBL" id="JACEGQ020000010">
    <property type="protein sequence ID" value="KAH8497042.1"/>
    <property type="molecule type" value="Genomic_DNA"/>
</dbReference>
<dbReference type="PANTHER" id="PTHR47200">
    <property type="entry name" value="THYLAKOID LUMENAL 15 KDA PROTEIN 1, CHLOROPLASTIC"/>
    <property type="match status" value="1"/>
</dbReference>
<name>A0A8T2XW20_POPDE</name>
<proteinExistence type="predicted"/>
<gene>
    <name evidence="1" type="ORF">H0E87_019661</name>
</gene>
<dbReference type="SUPFAM" id="SSF141571">
    <property type="entry name" value="Pentapeptide repeat-like"/>
    <property type="match status" value="1"/>
</dbReference>
<dbReference type="Proteomes" id="UP000807159">
    <property type="component" value="Chromosome 10"/>
</dbReference>
<dbReference type="GO" id="GO:0009534">
    <property type="term" value="C:chloroplast thylakoid"/>
    <property type="evidence" value="ECO:0007669"/>
    <property type="project" value="TreeGrafter"/>
</dbReference>
<accession>A0A8T2XW20</accession>
<sequence>MAHLLNVSLCTKIPPKPPLSLTKPSLSIPRFLSLSHSRCANPQALILNKQLLEDFAKTGLLALLSVSLFFTDPALAFKGGGPYGSEVTRGQDLTGKDFSGRTLIKQDFKTSILRQANFKGAKLLGASFFDADLTGADLSDADLRSADLPLANVAKVNLSNANLEGALATGNTSFRGSNITGAGMLHHWFYCQEHLSVEEVMIEKLDSSH</sequence>
<comment type="caution">
    <text evidence="1">The sequence shown here is derived from an EMBL/GenBank/DDBJ whole genome shotgun (WGS) entry which is preliminary data.</text>
</comment>
<evidence type="ECO:0000313" key="2">
    <source>
        <dbReference type="Proteomes" id="UP000807159"/>
    </source>
</evidence>
<dbReference type="PANTHER" id="PTHR47200:SF2">
    <property type="entry name" value="THYLAKOID LUMENAL 15 KDA PROTEIN 1, CHLOROPLASTIC"/>
    <property type="match status" value="1"/>
</dbReference>
<dbReference type="Pfam" id="PF00805">
    <property type="entry name" value="Pentapeptide"/>
    <property type="match status" value="1"/>
</dbReference>
<dbReference type="AlphaFoldDB" id="A0A8T2XW20"/>
<dbReference type="InterPro" id="IPR044213">
    <property type="entry name" value="At2g44920-like"/>
</dbReference>
<protein>
    <recommendedName>
        <fullName evidence="3">Pentapeptide repeat-containing protein</fullName>
    </recommendedName>
</protein>
<organism evidence="1 2">
    <name type="scientific">Populus deltoides</name>
    <name type="common">Eastern poplar</name>
    <name type="synonym">Eastern cottonwood</name>
    <dbReference type="NCBI Taxonomy" id="3696"/>
    <lineage>
        <taxon>Eukaryota</taxon>
        <taxon>Viridiplantae</taxon>
        <taxon>Streptophyta</taxon>
        <taxon>Embryophyta</taxon>
        <taxon>Tracheophyta</taxon>
        <taxon>Spermatophyta</taxon>
        <taxon>Magnoliopsida</taxon>
        <taxon>eudicotyledons</taxon>
        <taxon>Gunneridae</taxon>
        <taxon>Pentapetalae</taxon>
        <taxon>rosids</taxon>
        <taxon>fabids</taxon>
        <taxon>Malpighiales</taxon>
        <taxon>Salicaceae</taxon>
        <taxon>Saliceae</taxon>
        <taxon>Populus</taxon>
    </lineage>
</organism>
<dbReference type="InterPro" id="IPR001646">
    <property type="entry name" value="5peptide_repeat"/>
</dbReference>
<evidence type="ECO:0000313" key="1">
    <source>
        <dbReference type="EMBL" id="KAH8497042.1"/>
    </source>
</evidence>
<reference evidence="1" key="1">
    <citation type="journal article" date="2021" name="J. Hered.">
        <title>Genome Assembly of Salicaceae Populus deltoides (Eastern Cottonwood) I-69 Based on Nanopore Sequencing and Hi-C Technologies.</title>
        <authorList>
            <person name="Bai S."/>
            <person name="Wu H."/>
            <person name="Zhang J."/>
            <person name="Pan Z."/>
            <person name="Zhao W."/>
            <person name="Li Z."/>
            <person name="Tong C."/>
        </authorList>
    </citation>
    <scope>NUCLEOTIDE SEQUENCE</scope>
    <source>
        <tissue evidence="1">Leaf</tissue>
    </source>
</reference>